<evidence type="ECO:0000313" key="7">
    <source>
        <dbReference type="EMBL" id="MBK1656674.1"/>
    </source>
</evidence>
<comment type="caution">
    <text evidence="7">The sequence shown here is derived from an EMBL/GenBank/DDBJ whole genome shotgun (WGS) entry which is preliminary data.</text>
</comment>
<comment type="similarity">
    <text evidence="3 4">Belongs to the RlpA family.</text>
</comment>
<accession>A0ABS1CS59</accession>
<evidence type="ECO:0000256" key="5">
    <source>
        <dbReference type="SAM" id="MobiDB-lite"/>
    </source>
</evidence>
<evidence type="ECO:0000313" key="8">
    <source>
        <dbReference type="Proteomes" id="UP000697995"/>
    </source>
</evidence>
<feature type="domain" description="RlpA-like protein double-psi beta-barrel" evidence="6">
    <location>
        <begin position="72"/>
        <end position="159"/>
    </location>
</feature>
<dbReference type="InterPro" id="IPR034718">
    <property type="entry name" value="RlpA"/>
</dbReference>
<dbReference type="HAMAP" id="MF_02071">
    <property type="entry name" value="RlpA"/>
    <property type="match status" value="1"/>
</dbReference>
<dbReference type="Gene3D" id="2.40.40.10">
    <property type="entry name" value="RlpA-like domain"/>
    <property type="match status" value="1"/>
</dbReference>
<evidence type="ECO:0000259" key="6">
    <source>
        <dbReference type="Pfam" id="PF03330"/>
    </source>
</evidence>
<dbReference type="PANTHER" id="PTHR34183">
    <property type="entry name" value="ENDOLYTIC PEPTIDOGLYCAN TRANSGLYCOSYLASE RLPA"/>
    <property type="match status" value="1"/>
</dbReference>
<name>A0ABS1CS59_9PROT</name>
<evidence type="ECO:0000256" key="4">
    <source>
        <dbReference type="RuleBase" id="RU003495"/>
    </source>
</evidence>
<dbReference type="InterPro" id="IPR012997">
    <property type="entry name" value="RplA"/>
</dbReference>
<comment type="function">
    <text evidence="3">Lytic transglycosylase with a strong preference for naked glycan strands that lack stem peptides.</text>
</comment>
<dbReference type="NCBIfam" id="TIGR00413">
    <property type="entry name" value="rlpA"/>
    <property type="match status" value="1"/>
</dbReference>
<gene>
    <name evidence="3" type="primary">rlpA</name>
    <name evidence="7" type="ORF">CKO45_00330</name>
</gene>
<feature type="region of interest" description="Disordered" evidence="5">
    <location>
        <begin position="1"/>
        <end position="20"/>
    </location>
</feature>
<reference evidence="7 8" key="1">
    <citation type="journal article" date="2020" name="Microorganisms">
        <title>Osmotic Adaptation and Compatible Solute Biosynthesis of Phototrophic Bacteria as Revealed from Genome Analyses.</title>
        <authorList>
            <person name="Imhoff J.F."/>
            <person name="Rahn T."/>
            <person name="Kunzel S."/>
            <person name="Keller A."/>
            <person name="Neulinger S.C."/>
        </authorList>
    </citation>
    <scope>NUCLEOTIDE SEQUENCE [LARGE SCALE GENOMIC DNA]</scope>
    <source>
        <strain evidence="7 8">DSM 15382</strain>
    </source>
</reference>
<evidence type="ECO:0000256" key="1">
    <source>
        <dbReference type="ARBA" id="ARBA00023239"/>
    </source>
</evidence>
<evidence type="ECO:0000256" key="2">
    <source>
        <dbReference type="ARBA" id="ARBA00023316"/>
    </source>
</evidence>
<dbReference type="PANTHER" id="PTHR34183:SF1">
    <property type="entry name" value="ENDOLYTIC PEPTIDOGLYCAN TRANSGLYCOSYLASE RLPA"/>
    <property type="match status" value="1"/>
</dbReference>
<evidence type="ECO:0000256" key="3">
    <source>
        <dbReference type="HAMAP-Rule" id="MF_02071"/>
    </source>
</evidence>
<dbReference type="Pfam" id="PF03330">
    <property type="entry name" value="DPBB_1"/>
    <property type="match status" value="1"/>
</dbReference>
<dbReference type="Proteomes" id="UP000697995">
    <property type="component" value="Unassembled WGS sequence"/>
</dbReference>
<dbReference type="SUPFAM" id="SSF50685">
    <property type="entry name" value="Barwin-like endoglucanases"/>
    <property type="match status" value="1"/>
</dbReference>
<proteinExistence type="inferred from homology"/>
<sequence>MPPPYRPGAVTAGPPKGENWKGNVSLSVDGISQTKPSNRLARPRRDTALKTALGALLLGLATFAVEPAQAHQQGVASWYGSRLEGRRMANGERFRRRAPFCAHRSLPFGTRIQVRNLDTRKVATCRVTDRGPYRAGRIVDVSEAIARRIGLFTIGIAPARVVVLARR</sequence>
<keyword evidence="2 3" id="KW-0961">Cell wall biogenesis/degradation</keyword>
<keyword evidence="1 3" id="KW-0456">Lyase</keyword>
<dbReference type="InterPro" id="IPR036908">
    <property type="entry name" value="RlpA-like_sf"/>
</dbReference>
<dbReference type="EC" id="4.2.2.-" evidence="3"/>
<protein>
    <recommendedName>
        <fullName evidence="3">Endolytic peptidoglycan transglycosylase RlpA</fullName>
        <ecNumber evidence="3">4.2.2.-</ecNumber>
    </recommendedName>
</protein>
<organism evidence="7 8">
    <name type="scientific">Paracraurococcus ruber</name>
    <dbReference type="NCBI Taxonomy" id="77675"/>
    <lineage>
        <taxon>Bacteria</taxon>
        <taxon>Pseudomonadati</taxon>
        <taxon>Pseudomonadota</taxon>
        <taxon>Alphaproteobacteria</taxon>
        <taxon>Acetobacterales</taxon>
        <taxon>Roseomonadaceae</taxon>
        <taxon>Paracraurococcus</taxon>
    </lineage>
</organism>
<dbReference type="EMBL" id="NRSG01000001">
    <property type="protein sequence ID" value="MBK1656674.1"/>
    <property type="molecule type" value="Genomic_DNA"/>
</dbReference>
<dbReference type="InterPro" id="IPR009009">
    <property type="entry name" value="RlpA-like_DPBB"/>
</dbReference>
<dbReference type="CDD" id="cd22268">
    <property type="entry name" value="DPBB_RlpA-like"/>
    <property type="match status" value="1"/>
</dbReference>
<keyword evidence="8" id="KW-1185">Reference proteome</keyword>